<evidence type="ECO:0000313" key="9">
    <source>
        <dbReference type="EMBL" id="OMO90876.1"/>
    </source>
</evidence>
<sequence>MAEPEPESESQTKQTKRQEEQQNDELKGGEEEEVVEGLGRVSESQGAEAAPSGDAEVRDSQLETLKNGDRSEGVQVNSTSESKEEGAEFKEQVKVAHPEVSPSLSGQDAEPQTPKQLESSVSPAPLPQESTTSVSQGVSSAPNPTVPEQSLSDKKVNGASVPEANQQESSNLTALSVVPIVKTPVSVPEQSLSDKKVNGASVPEANQQESSNLTALSVVPTVKTPVSDGYNWRKYGQKQVKSPKGSRSYYKCTFSDCRAKKIECSDHTGHVIEIVNKGMHSHEPPRKNNFTRESKIVSSAVCVSRNIVTEQPYRIPNDSDPSTSSKESVPETTVNPERKRPCSSGSDGNGDMQVKEEHLSESDPKKRQVCILKFLLPLFCSYISYIYVLHAAGDVGISGDGYRWRKYGQKMVKGNSNPRNYYRCTSAGCPVRKHIETAVDNTNAIIITYKGVHDHDMPVPKKRHGPPSAPLVAAAAPASMNNLQFSPSAPLVAAAAPASMNNLQFKKTDGVQNQVGSTQWSVGTEGELTGEALDLGGEKAIESARTLLSIGFEIKPC</sequence>
<dbReference type="GO" id="GO:0043565">
    <property type="term" value="F:sequence-specific DNA binding"/>
    <property type="evidence" value="ECO:0007669"/>
    <property type="project" value="InterPro"/>
</dbReference>
<dbReference type="PROSITE" id="PS50811">
    <property type="entry name" value="WRKY"/>
    <property type="match status" value="2"/>
</dbReference>
<feature type="domain" description="WRKY" evidence="8">
    <location>
        <begin position="221"/>
        <end position="285"/>
    </location>
</feature>
<gene>
    <name evidence="9" type="ORF">COLO4_18806</name>
</gene>
<dbReference type="FunFam" id="2.20.25.80:FF:000006">
    <property type="entry name" value="WRKY transcription factor"/>
    <property type="match status" value="1"/>
</dbReference>
<accession>A0A1R3J7X2</accession>
<proteinExistence type="predicted"/>
<evidence type="ECO:0000313" key="10">
    <source>
        <dbReference type="Proteomes" id="UP000187203"/>
    </source>
</evidence>
<feature type="compositionally biased region" description="Polar residues" evidence="7">
    <location>
        <begin position="113"/>
        <end position="150"/>
    </location>
</feature>
<keyword evidence="5" id="KW-0804">Transcription</keyword>
<dbReference type="OrthoDB" id="764896at2759"/>
<feature type="region of interest" description="Disordered" evidence="7">
    <location>
        <begin position="312"/>
        <end position="360"/>
    </location>
</feature>
<dbReference type="SUPFAM" id="SSF118290">
    <property type="entry name" value="WRKY DNA-binding domain"/>
    <property type="match status" value="2"/>
</dbReference>
<evidence type="ECO:0000256" key="7">
    <source>
        <dbReference type="SAM" id="MobiDB-lite"/>
    </source>
</evidence>
<evidence type="ECO:0000259" key="8">
    <source>
        <dbReference type="PROSITE" id="PS50811"/>
    </source>
</evidence>
<keyword evidence="4 9" id="KW-0238">DNA-binding</keyword>
<dbReference type="Gene3D" id="2.20.25.80">
    <property type="entry name" value="WRKY domain"/>
    <property type="match status" value="2"/>
</dbReference>
<comment type="subcellular location">
    <subcellularLocation>
        <location evidence="1">Nucleus</location>
    </subcellularLocation>
</comment>
<feature type="domain" description="WRKY" evidence="8">
    <location>
        <begin position="393"/>
        <end position="458"/>
    </location>
</feature>
<organism evidence="9 10">
    <name type="scientific">Corchorus olitorius</name>
    <dbReference type="NCBI Taxonomy" id="93759"/>
    <lineage>
        <taxon>Eukaryota</taxon>
        <taxon>Viridiplantae</taxon>
        <taxon>Streptophyta</taxon>
        <taxon>Embryophyta</taxon>
        <taxon>Tracheophyta</taxon>
        <taxon>Spermatophyta</taxon>
        <taxon>Magnoliopsida</taxon>
        <taxon>eudicotyledons</taxon>
        <taxon>Gunneridae</taxon>
        <taxon>Pentapetalae</taxon>
        <taxon>rosids</taxon>
        <taxon>malvids</taxon>
        <taxon>Malvales</taxon>
        <taxon>Malvaceae</taxon>
        <taxon>Grewioideae</taxon>
        <taxon>Apeibeae</taxon>
        <taxon>Corchorus</taxon>
    </lineage>
</organism>
<dbReference type="GO" id="GO:0003700">
    <property type="term" value="F:DNA-binding transcription factor activity"/>
    <property type="evidence" value="ECO:0007669"/>
    <property type="project" value="InterPro"/>
</dbReference>
<evidence type="ECO:0000256" key="6">
    <source>
        <dbReference type="ARBA" id="ARBA00023242"/>
    </source>
</evidence>
<evidence type="ECO:0000256" key="1">
    <source>
        <dbReference type="ARBA" id="ARBA00004123"/>
    </source>
</evidence>
<keyword evidence="3" id="KW-0805">Transcription regulation</keyword>
<dbReference type="STRING" id="93759.A0A1R3J7X2"/>
<name>A0A1R3J7X2_9ROSI</name>
<comment type="caution">
    <text evidence="9">The sequence shown here is derived from an EMBL/GenBank/DDBJ whole genome shotgun (WGS) entry which is preliminary data.</text>
</comment>
<dbReference type="GO" id="GO:0005634">
    <property type="term" value="C:nucleus"/>
    <property type="evidence" value="ECO:0007669"/>
    <property type="project" value="UniProtKB-SubCell"/>
</dbReference>
<keyword evidence="6" id="KW-0539">Nucleus</keyword>
<keyword evidence="10" id="KW-1185">Reference proteome</keyword>
<evidence type="ECO:0000256" key="2">
    <source>
        <dbReference type="ARBA" id="ARBA00022737"/>
    </source>
</evidence>
<dbReference type="InterPro" id="IPR044810">
    <property type="entry name" value="WRKY_plant"/>
</dbReference>
<evidence type="ECO:0000256" key="3">
    <source>
        <dbReference type="ARBA" id="ARBA00023015"/>
    </source>
</evidence>
<evidence type="ECO:0000256" key="4">
    <source>
        <dbReference type="ARBA" id="ARBA00023125"/>
    </source>
</evidence>
<dbReference type="Pfam" id="PF03106">
    <property type="entry name" value="WRKY"/>
    <property type="match status" value="2"/>
</dbReference>
<evidence type="ECO:0000256" key="5">
    <source>
        <dbReference type="ARBA" id="ARBA00023163"/>
    </source>
</evidence>
<dbReference type="EMBL" id="AWUE01016505">
    <property type="protein sequence ID" value="OMO90876.1"/>
    <property type="molecule type" value="Genomic_DNA"/>
</dbReference>
<dbReference type="InterPro" id="IPR003657">
    <property type="entry name" value="WRKY_dom"/>
</dbReference>
<dbReference type="InterPro" id="IPR036576">
    <property type="entry name" value="WRKY_dom_sf"/>
</dbReference>
<feature type="compositionally biased region" description="Polar residues" evidence="7">
    <location>
        <begin position="319"/>
        <end position="335"/>
    </location>
</feature>
<protein>
    <submittedName>
        <fullName evidence="9">DNA-binding WRKY</fullName>
    </submittedName>
</protein>
<dbReference type="AlphaFoldDB" id="A0A1R3J7X2"/>
<feature type="compositionally biased region" description="Basic and acidic residues" evidence="7">
    <location>
        <begin position="16"/>
        <end position="29"/>
    </location>
</feature>
<dbReference type="PANTHER" id="PTHR31221">
    <property type="entry name" value="WRKY TRANSCRIPTION FACTOR PROTEIN 1-RELATED"/>
    <property type="match status" value="1"/>
</dbReference>
<feature type="compositionally biased region" description="Basic and acidic residues" evidence="7">
    <location>
        <begin position="55"/>
        <end position="72"/>
    </location>
</feature>
<dbReference type="PANTHER" id="PTHR31221:SF150">
    <property type="entry name" value="WRKY TRANSCRIPTION FACTOR 32-RELATED"/>
    <property type="match status" value="1"/>
</dbReference>
<feature type="region of interest" description="Disordered" evidence="7">
    <location>
        <begin position="1"/>
        <end position="170"/>
    </location>
</feature>
<dbReference type="SMART" id="SM00774">
    <property type="entry name" value="WRKY"/>
    <property type="match status" value="2"/>
</dbReference>
<keyword evidence="2" id="KW-0677">Repeat</keyword>
<dbReference type="Proteomes" id="UP000187203">
    <property type="component" value="Unassembled WGS sequence"/>
</dbReference>
<reference evidence="10" key="1">
    <citation type="submission" date="2013-09" db="EMBL/GenBank/DDBJ databases">
        <title>Corchorus olitorius genome sequencing.</title>
        <authorList>
            <person name="Alam M."/>
            <person name="Haque M.S."/>
            <person name="Islam M.S."/>
            <person name="Emdad E.M."/>
            <person name="Islam M.M."/>
            <person name="Ahmed B."/>
            <person name="Halim A."/>
            <person name="Hossen Q.M.M."/>
            <person name="Hossain M.Z."/>
            <person name="Ahmed R."/>
            <person name="Khan M.M."/>
            <person name="Islam R."/>
            <person name="Rashid M.M."/>
            <person name="Khan S.A."/>
            <person name="Rahman M.S."/>
            <person name="Alam M."/>
            <person name="Yahiya A.S."/>
            <person name="Khan M.S."/>
            <person name="Azam M.S."/>
            <person name="Haque T."/>
            <person name="Lashkar M.Z.H."/>
            <person name="Akhand A.I."/>
            <person name="Morshed G."/>
            <person name="Roy S."/>
            <person name="Uddin K.S."/>
            <person name="Rabeya T."/>
            <person name="Hossain A.S."/>
            <person name="Chowdhury A."/>
            <person name="Snigdha A.R."/>
            <person name="Mortoza M.S."/>
            <person name="Matin S.A."/>
            <person name="Hoque S.M.E."/>
            <person name="Islam M.K."/>
            <person name="Roy D.K."/>
            <person name="Haider R."/>
            <person name="Moosa M.M."/>
            <person name="Elias S.M."/>
            <person name="Hasan A.M."/>
            <person name="Jahan S."/>
            <person name="Shafiuddin M."/>
            <person name="Mahmood N."/>
            <person name="Shommy N.S."/>
        </authorList>
    </citation>
    <scope>NUCLEOTIDE SEQUENCE [LARGE SCALE GENOMIC DNA]</scope>
    <source>
        <strain evidence="10">cv. O-4</strain>
    </source>
</reference>
<feature type="compositionally biased region" description="Basic and acidic residues" evidence="7">
    <location>
        <begin position="81"/>
        <end position="97"/>
    </location>
</feature>